<evidence type="ECO:0000313" key="1">
    <source>
        <dbReference type="EMBL" id="KAF8411030.1"/>
    </source>
</evidence>
<dbReference type="Proteomes" id="UP000655225">
    <property type="component" value="Unassembled WGS sequence"/>
</dbReference>
<sequence>MIYLLQAMEYLMKCREQGGGSSVGEFYAFLSEFQKASRNFAKRQMTWFRNELTYHWLDASRPLEEVLNFVCDAHQDQTGSLMVPESLKMKKDISSRREIAELKAYRTKNRHFTRHEDCSDVLDWIRRTHGKQERFVHSF</sequence>
<reference evidence="1 2" key="1">
    <citation type="submission" date="2020-04" db="EMBL/GenBank/DDBJ databases">
        <title>Plant Genome Project.</title>
        <authorList>
            <person name="Zhang R.-G."/>
        </authorList>
    </citation>
    <scope>NUCLEOTIDE SEQUENCE [LARGE SCALE GENOMIC DNA]</scope>
    <source>
        <strain evidence="1">YNK0</strain>
        <tissue evidence="1">Leaf</tissue>
    </source>
</reference>
<dbReference type="Pfam" id="PF01715">
    <property type="entry name" value="IPPT"/>
    <property type="match status" value="1"/>
</dbReference>
<dbReference type="InterPro" id="IPR027417">
    <property type="entry name" value="P-loop_NTPase"/>
</dbReference>
<name>A0A834ZSR3_TETSI</name>
<keyword evidence="2" id="KW-1185">Reference proteome</keyword>
<organism evidence="1 2">
    <name type="scientific">Tetracentron sinense</name>
    <name type="common">Spur-leaf</name>
    <dbReference type="NCBI Taxonomy" id="13715"/>
    <lineage>
        <taxon>Eukaryota</taxon>
        <taxon>Viridiplantae</taxon>
        <taxon>Streptophyta</taxon>
        <taxon>Embryophyta</taxon>
        <taxon>Tracheophyta</taxon>
        <taxon>Spermatophyta</taxon>
        <taxon>Magnoliopsida</taxon>
        <taxon>Trochodendrales</taxon>
        <taxon>Trochodendraceae</taxon>
        <taxon>Tetracentron</taxon>
    </lineage>
</organism>
<dbReference type="OrthoDB" id="1917029at2759"/>
<dbReference type="AlphaFoldDB" id="A0A834ZSR3"/>
<dbReference type="Gene3D" id="3.40.50.300">
    <property type="entry name" value="P-loop containing nucleotide triphosphate hydrolases"/>
    <property type="match status" value="1"/>
</dbReference>
<dbReference type="EMBL" id="JABCRI010000002">
    <property type="protein sequence ID" value="KAF8411030.1"/>
    <property type="molecule type" value="Genomic_DNA"/>
</dbReference>
<protein>
    <submittedName>
        <fullName evidence="1">Uncharacterized protein</fullName>
    </submittedName>
</protein>
<evidence type="ECO:0000313" key="2">
    <source>
        <dbReference type="Proteomes" id="UP000655225"/>
    </source>
</evidence>
<proteinExistence type="predicted"/>
<gene>
    <name evidence="1" type="ORF">HHK36_003569</name>
</gene>
<dbReference type="OMA" id="AMEYLMK"/>
<accession>A0A834ZSR3</accession>
<comment type="caution">
    <text evidence="1">The sequence shown here is derived from an EMBL/GenBank/DDBJ whole genome shotgun (WGS) entry which is preliminary data.</text>
</comment>